<dbReference type="RefSeq" id="WP_069656091.1">
    <property type="nucleotide sequence ID" value="NZ_MIJF01000009.1"/>
</dbReference>
<comment type="caution">
    <text evidence="3">The sequence shown here is derived from an EMBL/GenBank/DDBJ whole genome shotgun (WGS) entry which is preliminary data.</text>
</comment>
<evidence type="ECO:0000256" key="1">
    <source>
        <dbReference type="ARBA" id="ARBA00006484"/>
    </source>
</evidence>
<dbReference type="CDD" id="cd05233">
    <property type="entry name" value="SDR_c"/>
    <property type="match status" value="1"/>
</dbReference>
<dbReference type="PANTHER" id="PTHR42879:SF2">
    <property type="entry name" value="3-OXOACYL-[ACYL-CARRIER-PROTEIN] REDUCTASE FABG"/>
    <property type="match status" value="1"/>
</dbReference>
<dbReference type="STRING" id="337097.BHF71_06635"/>
<name>A0A1D2YWN8_9BACI</name>
<reference evidence="3 4" key="1">
    <citation type="submission" date="2016-09" db="EMBL/GenBank/DDBJ databases">
        <title>Draft genome sequence for the type strain of Vulcanibacillus modesticaldus BR, a strictly anaerobic, moderately thermophilic, and nitrate-reducing bacterium from deep sea-hydrothermal vents of the Mid-Atlantic Ridge.</title>
        <authorList>
            <person name="Abin C.A."/>
            <person name="Hollibaugh J.T."/>
        </authorList>
    </citation>
    <scope>NUCLEOTIDE SEQUENCE [LARGE SCALE GENOMIC DNA]</scope>
    <source>
        <strain evidence="3 4">BR</strain>
    </source>
</reference>
<dbReference type="PANTHER" id="PTHR42879">
    <property type="entry name" value="3-OXOACYL-(ACYL-CARRIER-PROTEIN) REDUCTASE"/>
    <property type="match status" value="1"/>
</dbReference>
<dbReference type="PRINTS" id="PR00081">
    <property type="entry name" value="GDHRDH"/>
</dbReference>
<dbReference type="InterPro" id="IPR050259">
    <property type="entry name" value="SDR"/>
</dbReference>
<protein>
    <submittedName>
        <fullName evidence="3">3-oxoacyl-ACP reductase</fullName>
    </submittedName>
</protein>
<proteinExistence type="inferred from homology"/>
<dbReference type="EMBL" id="MIJF01000009">
    <property type="protein sequence ID" value="OEG00033.1"/>
    <property type="molecule type" value="Genomic_DNA"/>
</dbReference>
<comment type="similarity">
    <text evidence="1 2">Belongs to the short-chain dehydrogenases/reductases (SDR) family.</text>
</comment>
<dbReference type="Gene3D" id="3.40.50.720">
    <property type="entry name" value="NAD(P)-binding Rossmann-like Domain"/>
    <property type="match status" value="1"/>
</dbReference>
<dbReference type="AlphaFoldDB" id="A0A1D2YWN8"/>
<accession>A0A1D2YWN8</accession>
<evidence type="ECO:0000313" key="3">
    <source>
        <dbReference type="EMBL" id="OEG00033.1"/>
    </source>
</evidence>
<evidence type="ECO:0000313" key="4">
    <source>
        <dbReference type="Proteomes" id="UP000243739"/>
    </source>
</evidence>
<gene>
    <name evidence="3" type="ORF">BHF71_06635</name>
</gene>
<organism evidence="3 4">
    <name type="scientific">Vulcanibacillus modesticaldus</name>
    <dbReference type="NCBI Taxonomy" id="337097"/>
    <lineage>
        <taxon>Bacteria</taxon>
        <taxon>Bacillati</taxon>
        <taxon>Bacillota</taxon>
        <taxon>Bacilli</taxon>
        <taxon>Bacillales</taxon>
        <taxon>Bacillaceae</taxon>
        <taxon>Vulcanibacillus</taxon>
    </lineage>
</organism>
<dbReference type="InterPro" id="IPR002347">
    <property type="entry name" value="SDR_fam"/>
</dbReference>
<dbReference type="SUPFAM" id="SSF51735">
    <property type="entry name" value="NAD(P)-binding Rossmann-fold domains"/>
    <property type="match status" value="1"/>
</dbReference>
<dbReference type="Pfam" id="PF00106">
    <property type="entry name" value="adh_short"/>
    <property type="match status" value="1"/>
</dbReference>
<dbReference type="OrthoDB" id="9775296at2"/>
<sequence>MKSAIVTGASSGIGLQVSIKLIELGYKVYGFARDFAKTSYDNPLFIKVSCDITDTNELTKNIKEIKKQEKEIFILVNNAGVGYFGPHEQINPKQIESMVKTNIQAPLIITHLLLRELKKTKGFIVNISSITAKKSSTYGCAYAATKAALSHFSTSLFDEVRKSGVKIIAIHPDITKTPFYEHLDFKEAELPESYITPECVANALETVLSQRDGTIMSEITLRPQRHMIARKK</sequence>
<evidence type="ECO:0000256" key="2">
    <source>
        <dbReference type="RuleBase" id="RU000363"/>
    </source>
</evidence>
<dbReference type="PRINTS" id="PR00080">
    <property type="entry name" value="SDRFAMILY"/>
</dbReference>
<keyword evidence="4" id="KW-1185">Reference proteome</keyword>
<dbReference type="InterPro" id="IPR036291">
    <property type="entry name" value="NAD(P)-bd_dom_sf"/>
</dbReference>
<dbReference type="Proteomes" id="UP000243739">
    <property type="component" value="Unassembled WGS sequence"/>
</dbReference>